<name>A0A918VXZ8_9HYPH</name>
<proteinExistence type="predicted"/>
<feature type="domain" description="Non-reducing end beta-L-arabinofuranosidase-like GH127 catalytic" evidence="1">
    <location>
        <begin position="15"/>
        <end position="218"/>
    </location>
</feature>
<evidence type="ECO:0000259" key="2">
    <source>
        <dbReference type="Pfam" id="PF20736"/>
    </source>
</evidence>
<dbReference type="PANTHER" id="PTHR31151">
    <property type="entry name" value="PROLINE-TRNA LIGASE (DUF1680)"/>
    <property type="match status" value="1"/>
</dbReference>
<reference evidence="3" key="1">
    <citation type="journal article" date="2014" name="Int. J. Syst. Evol. Microbiol.">
        <title>Complete genome sequence of Corynebacterium casei LMG S-19264T (=DSM 44701T), isolated from a smear-ripened cheese.</title>
        <authorList>
            <consortium name="US DOE Joint Genome Institute (JGI-PGF)"/>
            <person name="Walter F."/>
            <person name="Albersmeier A."/>
            <person name="Kalinowski J."/>
            <person name="Ruckert C."/>
        </authorList>
    </citation>
    <scope>NUCLEOTIDE SEQUENCE</scope>
    <source>
        <strain evidence="3">KCTC 32437</strain>
    </source>
</reference>
<evidence type="ECO:0000313" key="4">
    <source>
        <dbReference type="Proteomes" id="UP000646579"/>
    </source>
</evidence>
<keyword evidence="4" id="KW-1185">Reference proteome</keyword>
<sequence>MFEWARARVADQIEILHWLYNLTDEQFLLDLEDTLVSQANDWPRFFSSLDPDETDFRPTHAVNVSQAMKYHPVRFQRTGQEADRVGALNAIQLLREKHGLALGMWSGTETLADQSDTQGVELCSIVEQLLSNASILKVSADAALGDEQERIAFSLLSASMTADLHQHQYYTLPNAISAGQNRVGDLQFADDHGDDLLVSPHAGFHCCCYNLHMGWPKYVQYCWMLTADGGLAAVAHGPSTVSFSAGEASFTITALTEYPFEDDIRYRFESDQPAEFPFLVRVPAWCSRPRVSVNGVPVAVDGPGFLRIERLWSHGDEVVANFECEPALKKNASGSVTVWRGPLAFSLRIEQNRRIVTPQPPGFEEFGLDAGSPWNYAIVTGKSVADLSLERREMPANPWRPETTPLVIRAKGQRLEGWRMAEGHVRMETPAPSKFKDERSDLEDLLLVPCGTQTLRLTAFPVLEAE</sequence>
<reference evidence="3" key="2">
    <citation type="submission" date="2020-09" db="EMBL/GenBank/DDBJ databases">
        <authorList>
            <person name="Sun Q."/>
            <person name="Kim S."/>
        </authorList>
    </citation>
    <scope>NUCLEOTIDE SEQUENCE</scope>
    <source>
        <strain evidence="3">KCTC 32437</strain>
    </source>
</reference>
<dbReference type="RefSeq" id="WP_189426670.1">
    <property type="nucleotide sequence ID" value="NZ_BMZE01000003.1"/>
</dbReference>
<evidence type="ECO:0000313" key="3">
    <source>
        <dbReference type="EMBL" id="GHA33121.1"/>
    </source>
</evidence>
<dbReference type="InterPro" id="IPR049046">
    <property type="entry name" value="Beta-AFase-like_GH127_middle"/>
</dbReference>
<dbReference type="Proteomes" id="UP000646579">
    <property type="component" value="Unassembled WGS sequence"/>
</dbReference>
<comment type="caution">
    <text evidence="3">The sequence shown here is derived from an EMBL/GenBank/DDBJ whole genome shotgun (WGS) entry which is preliminary data.</text>
</comment>
<gene>
    <name evidence="3" type="ORF">GCM10007989_31570</name>
</gene>
<protein>
    <recommendedName>
        <fullName evidence="5">Beta-L-arabinofuranosidase (Glycosyl hydrolase family 127)</fullName>
    </recommendedName>
</protein>
<dbReference type="EMBL" id="BMZE01000003">
    <property type="protein sequence ID" value="GHA33121.1"/>
    <property type="molecule type" value="Genomic_DNA"/>
</dbReference>
<dbReference type="AlphaFoldDB" id="A0A918VXZ8"/>
<dbReference type="PANTHER" id="PTHR31151:SF0">
    <property type="entry name" value="PROLINE-TRNA LIGASE (DUF1680)"/>
    <property type="match status" value="1"/>
</dbReference>
<evidence type="ECO:0008006" key="5">
    <source>
        <dbReference type="Google" id="ProtNLM"/>
    </source>
</evidence>
<feature type="domain" description="Non-reducing end beta-L-arabinofuranosidase-like GH127 middle" evidence="2">
    <location>
        <begin position="237"/>
        <end position="322"/>
    </location>
</feature>
<dbReference type="InterPro" id="IPR012878">
    <property type="entry name" value="Beta-AFase-like_GH127_cat"/>
</dbReference>
<organism evidence="3 4">
    <name type="scientific">Devosia pacifica</name>
    <dbReference type="NCBI Taxonomy" id="1335967"/>
    <lineage>
        <taxon>Bacteria</taxon>
        <taxon>Pseudomonadati</taxon>
        <taxon>Pseudomonadota</taxon>
        <taxon>Alphaproteobacteria</taxon>
        <taxon>Hyphomicrobiales</taxon>
        <taxon>Devosiaceae</taxon>
        <taxon>Devosia</taxon>
    </lineage>
</organism>
<dbReference type="Pfam" id="PF20736">
    <property type="entry name" value="Glyco_hydro127M"/>
    <property type="match status" value="1"/>
</dbReference>
<accession>A0A918VXZ8</accession>
<evidence type="ECO:0000259" key="1">
    <source>
        <dbReference type="Pfam" id="PF07944"/>
    </source>
</evidence>
<dbReference type="Pfam" id="PF07944">
    <property type="entry name" value="Beta-AFase-like_GH127_cat"/>
    <property type="match status" value="1"/>
</dbReference>